<dbReference type="InterPro" id="IPR000276">
    <property type="entry name" value="GPCR_Rhodpsn"/>
</dbReference>
<accession>A0AAU9WCB9</accession>
<keyword evidence="7" id="KW-0675">Receptor</keyword>
<keyword evidence="12" id="KW-1185">Reference proteome</keyword>
<organism evidence="11 12">
    <name type="scientific">Pocillopora meandrina</name>
    <dbReference type="NCBI Taxonomy" id="46732"/>
    <lineage>
        <taxon>Eukaryota</taxon>
        <taxon>Metazoa</taxon>
        <taxon>Cnidaria</taxon>
        <taxon>Anthozoa</taxon>
        <taxon>Hexacorallia</taxon>
        <taxon>Scleractinia</taxon>
        <taxon>Astrocoeniina</taxon>
        <taxon>Pocilloporidae</taxon>
        <taxon>Pocillopora</taxon>
    </lineage>
</organism>
<keyword evidence="6 9" id="KW-0472">Membrane</keyword>
<dbReference type="AlphaFoldDB" id="A0AAU9WCB9"/>
<keyword evidence="4 9" id="KW-1133">Transmembrane helix</keyword>
<feature type="domain" description="G-protein coupled receptors family 1 profile" evidence="10">
    <location>
        <begin position="286"/>
        <end position="537"/>
    </location>
</feature>
<evidence type="ECO:0000313" key="12">
    <source>
        <dbReference type="Proteomes" id="UP001159428"/>
    </source>
</evidence>
<feature type="transmembrane region" description="Helical" evidence="9">
    <location>
        <begin position="6"/>
        <end position="26"/>
    </location>
</feature>
<evidence type="ECO:0000256" key="8">
    <source>
        <dbReference type="ARBA" id="ARBA00023224"/>
    </source>
</evidence>
<dbReference type="InterPro" id="IPR017452">
    <property type="entry name" value="GPCR_Rhodpsn_7TM"/>
</dbReference>
<comment type="subcellular location">
    <subcellularLocation>
        <location evidence="1">Cell membrane</location>
        <topology evidence="1">Multi-pass membrane protein</topology>
    </subcellularLocation>
</comment>
<evidence type="ECO:0000256" key="5">
    <source>
        <dbReference type="ARBA" id="ARBA00023040"/>
    </source>
</evidence>
<evidence type="ECO:0000256" key="1">
    <source>
        <dbReference type="ARBA" id="ARBA00004651"/>
    </source>
</evidence>
<keyword evidence="8" id="KW-0807">Transducer</keyword>
<dbReference type="PROSITE" id="PS50262">
    <property type="entry name" value="G_PROTEIN_RECEP_F1_2"/>
    <property type="match status" value="2"/>
</dbReference>
<sequence>MDFDWIVGWFFTFFSLMGNTWVIFLIAKRRRLQTTANWFILSLAVADLGVTCGYFPASMICNVLVDTCNDGVRLRFADFFIDASHICLTTLVAERYIAIVHPLKYVRLLTSTRTIFIIATCWAIPFFSLVFRFIIYLFGSQDFAAETAKFGVIFTVLFEVLPTILLFSAHVHILLIALKLSREMKTLLKQVKFNVATNSVNIMKVRNVGLKSPTVRLVTVLVIIFVAYYGLEIHASICFGFNFCDVSKHELVAANLLLLANSTLNPLVYAFLKEVILFFIFLSLVGNSWVIFIIARRRRLQTTSNWFILSLAAADLGVTCVFAPYMICDVILDTCRERVVGVFAFFFVNVSAIGLIAMVAERYVAIVHSLKYVRVFTTTRRTFIIIGTCWGFPFLFTVLRRAMYLADGRHSVVKTRIVEVIYIFLFVVVPTVLLLTAHFHILLIARKLSLQMRTLMKQVRFNMTANSLKTKEIRNVGLKASTVRLITVLVAIFTTCYGIGFYVLLCDTFKICSVSELIRVMNKLLLLANSTLNPLMYAFLKEDIKRETKAFLRRKRHVKIRPFQVHPE</sequence>
<feature type="transmembrane region" description="Helical" evidence="9">
    <location>
        <begin position="381"/>
        <end position="400"/>
    </location>
</feature>
<gene>
    <name evidence="11" type="ORF">PMEA_00002871</name>
</gene>
<feature type="transmembrane region" description="Helical" evidence="9">
    <location>
        <begin position="114"/>
        <end position="138"/>
    </location>
</feature>
<feature type="transmembrane region" description="Helical" evidence="9">
    <location>
        <begin position="420"/>
        <end position="445"/>
    </location>
</feature>
<evidence type="ECO:0000256" key="6">
    <source>
        <dbReference type="ARBA" id="ARBA00023136"/>
    </source>
</evidence>
<evidence type="ECO:0000256" key="3">
    <source>
        <dbReference type="ARBA" id="ARBA00022692"/>
    </source>
</evidence>
<feature type="transmembrane region" description="Helical" evidence="9">
    <location>
        <begin position="306"/>
        <end position="327"/>
    </location>
</feature>
<evidence type="ECO:0000256" key="2">
    <source>
        <dbReference type="ARBA" id="ARBA00022475"/>
    </source>
</evidence>
<dbReference type="Proteomes" id="UP001159428">
    <property type="component" value="Unassembled WGS sequence"/>
</dbReference>
<feature type="transmembrane region" description="Helical" evidence="9">
    <location>
        <begin position="483"/>
        <end position="504"/>
    </location>
</feature>
<evidence type="ECO:0000259" key="10">
    <source>
        <dbReference type="PROSITE" id="PS50262"/>
    </source>
</evidence>
<feature type="domain" description="G-protein coupled receptors family 1 profile" evidence="10">
    <location>
        <begin position="18"/>
        <end position="269"/>
    </location>
</feature>
<dbReference type="CDD" id="cd00637">
    <property type="entry name" value="7tm_classA_rhodopsin-like"/>
    <property type="match status" value="2"/>
</dbReference>
<evidence type="ECO:0000256" key="4">
    <source>
        <dbReference type="ARBA" id="ARBA00022989"/>
    </source>
</evidence>
<evidence type="ECO:0000256" key="7">
    <source>
        <dbReference type="ARBA" id="ARBA00023170"/>
    </source>
</evidence>
<dbReference type="EMBL" id="CALNXJ010000011">
    <property type="protein sequence ID" value="CAH3109184.1"/>
    <property type="molecule type" value="Genomic_DNA"/>
</dbReference>
<dbReference type="GO" id="GO:0004930">
    <property type="term" value="F:G protein-coupled receptor activity"/>
    <property type="evidence" value="ECO:0007669"/>
    <property type="project" value="UniProtKB-KW"/>
</dbReference>
<dbReference type="SUPFAM" id="SSF81321">
    <property type="entry name" value="Family A G protein-coupled receptor-like"/>
    <property type="match status" value="2"/>
</dbReference>
<dbReference type="GO" id="GO:0005886">
    <property type="term" value="C:plasma membrane"/>
    <property type="evidence" value="ECO:0007669"/>
    <property type="project" value="UniProtKB-SubCell"/>
</dbReference>
<feature type="transmembrane region" description="Helical" evidence="9">
    <location>
        <begin position="213"/>
        <end position="231"/>
    </location>
</feature>
<feature type="transmembrane region" description="Helical" evidence="9">
    <location>
        <begin position="76"/>
        <end position="93"/>
    </location>
</feature>
<dbReference type="PRINTS" id="PR00237">
    <property type="entry name" value="GPCRRHODOPSN"/>
</dbReference>
<dbReference type="Gene3D" id="1.20.1070.10">
    <property type="entry name" value="Rhodopsin 7-helix transmembrane proteins"/>
    <property type="match status" value="2"/>
</dbReference>
<dbReference type="PANTHER" id="PTHR24249">
    <property type="entry name" value="HISTAMINE RECEPTOR-RELATED G-PROTEIN COUPLED RECEPTOR"/>
    <property type="match status" value="1"/>
</dbReference>
<proteinExistence type="predicted"/>
<dbReference type="Pfam" id="PF00001">
    <property type="entry name" value="7tm_1"/>
    <property type="match status" value="2"/>
</dbReference>
<feature type="transmembrane region" description="Helical" evidence="9">
    <location>
        <begin position="275"/>
        <end position="294"/>
    </location>
</feature>
<protein>
    <recommendedName>
        <fullName evidence="10">G-protein coupled receptors family 1 profile domain-containing protein</fullName>
    </recommendedName>
</protein>
<reference evidence="11 12" key="1">
    <citation type="submission" date="2022-05" db="EMBL/GenBank/DDBJ databases">
        <authorList>
            <consortium name="Genoscope - CEA"/>
            <person name="William W."/>
        </authorList>
    </citation>
    <scope>NUCLEOTIDE SEQUENCE [LARGE SCALE GENOMIC DNA]</scope>
</reference>
<feature type="transmembrane region" description="Helical" evidence="9">
    <location>
        <begin position="150"/>
        <end position="178"/>
    </location>
</feature>
<feature type="transmembrane region" description="Helical" evidence="9">
    <location>
        <begin position="339"/>
        <end position="360"/>
    </location>
</feature>
<name>A0AAU9WCB9_9CNID</name>
<dbReference type="InterPro" id="IPR050569">
    <property type="entry name" value="TAAR"/>
</dbReference>
<keyword evidence="3 9" id="KW-0812">Transmembrane</keyword>
<keyword evidence="5" id="KW-0297">G-protein coupled receptor</keyword>
<evidence type="ECO:0000256" key="9">
    <source>
        <dbReference type="SAM" id="Phobius"/>
    </source>
</evidence>
<dbReference type="PANTHER" id="PTHR24249:SF372">
    <property type="entry name" value="G-PROTEIN COUPLED RECEPTORS FAMILY 1 PROFILE DOMAIN-CONTAINING PROTEIN"/>
    <property type="match status" value="1"/>
</dbReference>
<feature type="transmembrane region" description="Helical" evidence="9">
    <location>
        <begin position="38"/>
        <end position="56"/>
    </location>
</feature>
<comment type="caution">
    <text evidence="11">The sequence shown here is derived from an EMBL/GenBank/DDBJ whole genome shotgun (WGS) entry which is preliminary data.</text>
</comment>
<evidence type="ECO:0000313" key="11">
    <source>
        <dbReference type="EMBL" id="CAH3109184.1"/>
    </source>
</evidence>
<keyword evidence="2" id="KW-1003">Cell membrane</keyword>